<dbReference type="Proteomes" id="UP000198615">
    <property type="component" value="Unassembled WGS sequence"/>
</dbReference>
<dbReference type="RefSeq" id="WP_084618961.1">
    <property type="nucleotide sequence ID" value="NZ_FNBW01000019.1"/>
</dbReference>
<name>A0A8G2BM46_9PROT</name>
<evidence type="ECO:0000256" key="1">
    <source>
        <dbReference type="SAM" id="MobiDB-lite"/>
    </source>
</evidence>
<proteinExistence type="predicted"/>
<keyword evidence="3" id="KW-1185">Reference proteome</keyword>
<dbReference type="AlphaFoldDB" id="A0A8G2BM46"/>
<dbReference type="OrthoDB" id="7353449at2"/>
<feature type="region of interest" description="Disordered" evidence="1">
    <location>
        <begin position="1"/>
        <end position="30"/>
    </location>
</feature>
<dbReference type="EMBL" id="FNBW01000019">
    <property type="protein sequence ID" value="SDG49748.1"/>
    <property type="molecule type" value="Genomic_DNA"/>
</dbReference>
<organism evidence="2 3">
    <name type="scientific">Thalassobaculum litoreum DSM 18839</name>
    <dbReference type="NCBI Taxonomy" id="1123362"/>
    <lineage>
        <taxon>Bacteria</taxon>
        <taxon>Pseudomonadati</taxon>
        <taxon>Pseudomonadota</taxon>
        <taxon>Alphaproteobacteria</taxon>
        <taxon>Rhodospirillales</taxon>
        <taxon>Thalassobaculaceae</taxon>
        <taxon>Thalassobaculum</taxon>
    </lineage>
</organism>
<dbReference type="InterPro" id="IPR009922">
    <property type="entry name" value="DUF1457"/>
</dbReference>
<sequence>MKIFRRPDTPLPVGVAERREERLGKRPSVRLETSDRDLSPLAAALLAYWQSSRRDGGVPDRGAFDPLHLTRWLGYLSVYEYEPDRDDFRNRLEGTYVGNLTGENWTGRRASEVDARFGSSFLADLRQVRDRREPTAHLIKVFQKDFSVTERVLLPVSTRPGGDADQVFVAIFSNGVRPAQKA</sequence>
<evidence type="ECO:0000313" key="3">
    <source>
        <dbReference type="Proteomes" id="UP000198615"/>
    </source>
</evidence>
<reference evidence="2 3" key="1">
    <citation type="submission" date="2016-10" db="EMBL/GenBank/DDBJ databases">
        <authorList>
            <person name="Varghese N."/>
            <person name="Submissions S."/>
        </authorList>
    </citation>
    <scope>NUCLEOTIDE SEQUENCE [LARGE SCALE GENOMIC DNA]</scope>
    <source>
        <strain evidence="2 3">DSM 18839</strain>
    </source>
</reference>
<dbReference type="Pfam" id="PF07310">
    <property type="entry name" value="PAS_5"/>
    <property type="match status" value="1"/>
</dbReference>
<comment type="caution">
    <text evidence="2">The sequence shown here is derived from an EMBL/GenBank/DDBJ whole genome shotgun (WGS) entry which is preliminary data.</text>
</comment>
<accession>A0A8G2BM46</accession>
<protein>
    <submittedName>
        <fullName evidence="2">PAS domain-containing protein</fullName>
    </submittedName>
</protein>
<evidence type="ECO:0000313" key="2">
    <source>
        <dbReference type="EMBL" id="SDG49748.1"/>
    </source>
</evidence>
<gene>
    <name evidence="2" type="ORF">SAMN05660686_04608</name>
</gene>